<sequence>MKFGAVVAVGALLSIAGASTPTKKYIKAPFKKVDDEDELVKRSNEIIAANVKKNSGRFVMEIGVGTPLQNVTVLFSTASSSSDFYIIGADNLFCKSNRGKKPEGDKTRVLSLKYSYPSDASGLAYNARNLNCEKYGVFNSSNSSTFQDTGYFFFGSSDEAVVSSGSYGTDSINIGGMQLDNVTFGINNLTNTTYGELGIGLPDEIYLSNFTSVNNTNYTDPWGRISYPNPNQRQNIISMMKDQGYIKKQAYSMYFNSKKAENGVILFGAVNSLAYEGPLLTIPVARGNDTLINVEGSTYFGYEKRSISNTTSNQTSNAKQNAGFIASMSALTISNNSGSSTNLLNYTVPVRFDSGNYKTYMSGNVFTNLLHYLDSPESTEYGLKMPKCPSKTDNITFTFSGGDLTLKYKDFVKKHKGKCYLDVDVILGAGDVVVLGTDFMKQVYAVYDLEDKEISLGPVTYTKKENITEIDGSVPNAIRAPDYNK</sequence>
<dbReference type="EMBL" id="JBEVYD010000004">
    <property type="protein sequence ID" value="KAL3233888.1"/>
    <property type="molecule type" value="Genomic_DNA"/>
</dbReference>
<protein>
    <recommendedName>
        <fullName evidence="3">Peptidase A1 domain-containing protein</fullName>
    </recommendedName>
</protein>
<dbReference type="Gene3D" id="2.40.70.10">
    <property type="entry name" value="Acid Proteases"/>
    <property type="match status" value="2"/>
</dbReference>
<organism evidence="4 5">
    <name type="scientific">Nakaseomyces bracarensis</name>
    <dbReference type="NCBI Taxonomy" id="273131"/>
    <lineage>
        <taxon>Eukaryota</taxon>
        <taxon>Fungi</taxon>
        <taxon>Dikarya</taxon>
        <taxon>Ascomycota</taxon>
        <taxon>Saccharomycotina</taxon>
        <taxon>Saccharomycetes</taxon>
        <taxon>Saccharomycetales</taxon>
        <taxon>Saccharomycetaceae</taxon>
        <taxon>Nakaseomyces</taxon>
    </lineage>
</organism>
<dbReference type="SUPFAM" id="SSF50630">
    <property type="entry name" value="Acid proteases"/>
    <property type="match status" value="1"/>
</dbReference>
<dbReference type="Proteomes" id="UP001623330">
    <property type="component" value="Unassembled WGS sequence"/>
</dbReference>
<dbReference type="Pfam" id="PF00026">
    <property type="entry name" value="Asp"/>
    <property type="match status" value="1"/>
</dbReference>
<evidence type="ECO:0000259" key="3">
    <source>
        <dbReference type="PROSITE" id="PS51767"/>
    </source>
</evidence>
<dbReference type="PRINTS" id="PR00792">
    <property type="entry name" value="PEPSIN"/>
</dbReference>
<dbReference type="PROSITE" id="PS51767">
    <property type="entry name" value="PEPTIDASE_A1"/>
    <property type="match status" value="1"/>
</dbReference>
<evidence type="ECO:0000313" key="4">
    <source>
        <dbReference type="EMBL" id="KAL3233888.1"/>
    </source>
</evidence>
<evidence type="ECO:0000256" key="1">
    <source>
        <dbReference type="ARBA" id="ARBA00007447"/>
    </source>
</evidence>
<evidence type="ECO:0000256" key="2">
    <source>
        <dbReference type="SAM" id="SignalP"/>
    </source>
</evidence>
<evidence type="ECO:0000313" key="5">
    <source>
        <dbReference type="Proteomes" id="UP001623330"/>
    </source>
</evidence>
<accession>A0ABR4NYR4</accession>
<keyword evidence="2" id="KW-0732">Signal</keyword>
<dbReference type="InterPro" id="IPR033121">
    <property type="entry name" value="PEPTIDASE_A1"/>
</dbReference>
<feature type="signal peptide" evidence="2">
    <location>
        <begin position="1"/>
        <end position="18"/>
    </location>
</feature>
<keyword evidence="5" id="KW-1185">Reference proteome</keyword>
<proteinExistence type="inferred from homology"/>
<dbReference type="InterPro" id="IPR001461">
    <property type="entry name" value="Aspartic_peptidase_A1"/>
</dbReference>
<dbReference type="PANTHER" id="PTHR47966">
    <property type="entry name" value="BETA-SITE APP-CLEAVING ENZYME, ISOFORM A-RELATED"/>
    <property type="match status" value="1"/>
</dbReference>
<gene>
    <name evidence="4" type="ORF">RNJ44_03928</name>
</gene>
<comment type="caution">
    <text evidence="4">The sequence shown here is derived from an EMBL/GenBank/DDBJ whole genome shotgun (WGS) entry which is preliminary data.</text>
</comment>
<dbReference type="InterPro" id="IPR021109">
    <property type="entry name" value="Peptidase_aspartic_dom_sf"/>
</dbReference>
<feature type="domain" description="Peptidase A1" evidence="3">
    <location>
        <begin position="58"/>
        <end position="457"/>
    </location>
</feature>
<comment type="similarity">
    <text evidence="1">Belongs to the peptidase A1 family.</text>
</comment>
<dbReference type="PANTHER" id="PTHR47966:SF65">
    <property type="entry name" value="ASPARTIC-TYPE ENDOPEPTIDASE"/>
    <property type="match status" value="1"/>
</dbReference>
<feature type="chain" id="PRO_5045483690" description="Peptidase A1 domain-containing protein" evidence="2">
    <location>
        <begin position="19"/>
        <end position="485"/>
    </location>
</feature>
<reference evidence="4 5" key="1">
    <citation type="submission" date="2024-05" db="EMBL/GenBank/DDBJ databases">
        <title>Long read based assembly of the Candida bracarensis genome reveals expanded adhesin content.</title>
        <authorList>
            <person name="Marcet-Houben M."/>
            <person name="Ksiezopolska E."/>
            <person name="Gabaldon T."/>
        </authorList>
    </citation>
    <scope>NUCLEOTIDE SEQUENCE [LARGE SCALE GENOMIC DNA]</scope>
    <source>
        <strain evidence="4 5">CBM6</strain>
    </source>
</reference>
<name>A0ABR4NYR4_9SACH</name>